<protein>
    <submittedName>
        <fullName evidence="2">Glyoxalase</fullName>
    </submittedName>
</protein>
<dbReference type="InterPro" id="IPR029068">
    <property type="entry name" value="Glyas_Bleomycin-R_OHBP_Dase"/>
</dbReference>
<feature type="domain" description="VOC" evidence="1">
    <location>
        <begin position="4"/>
        <end position="128"/>
    </location>
</feature>
<sequence length="142" mass="14961">MDQSLHFVTVATRDLDAARSFYGALGWTAQLDVPGEIVFYRSAAGQLLGFFEESAFARDAGTPDATPATTGLTLSHNVGSRAAVVELVQAMVAAGGTVRKEPQEGEFGGVFHARVTDPNGLVWEVAHNPAWSVRADGSVDLG</sequence>
<name>A0A0H2KZE6_9MICO</name>
<dbReference type="PANTHER" id="PTHR36503">
    <property type="entry name" value="BLR2520 PROTEIN"/>
    <property type="match status" value="1"/>
</dbReference>
<dbReference type="Pfam" id="PF00903">
    <property type="entry name" value="Glyoxalase"/>
    <property type="match status" value="1"/>
</dbReference>
<dbReference type="SUPFAM" id="SSF54593">
    <property type="entry name" value="Glyoxalase/Bleomycin resistance protein/Dihydroxybiphenyl dioxygenase"/>
    <property type="match status" value="1"/>
</dbReference>
<dbReference type="Gene3D" id="3.10.180.10">
    <property type="entry name" value="2,3-Dihydroxybiphenyl 1,2-Dioxygenase, domain 1"/>
    <property type="match status" value="1"/>
</dbReference>
<dbReference type="PROSITE" id="PS51819">
    <property type="entry name" value="VOC"/>
    <property type="match status" value="1"/>
</dbReference>
<dbReference type="InterPro" id="IPR037523">
    <property type="entry name" value="VOC_core"/>
</dbReference>
<dbReference type="PATRIC" id="fig|264251.5.peg.3716"/>
<evidence type="ECO:0000259" key="1">
    <source>
        <dbReference type="PROSITE" id="PS51819"/>
    </source>
</evidence>
<proteinExistence type="predicted"/>
<dbReference type="Proteomes" id="UP000035265">
    <property type="component" value="Unassembled WGS sequence"/>
</dbReference>
<reference evidence="2 3" key="1">
    <citation type="submission" date="2014-05" db="EMBL/GenBank/DDBJ databases">
        <title>Cellulosimicrobium funkei U11 genome.</title>
        <authorList>
            <person name="Hu C."/>
            <person name="Gong Y."/>
            <person name="Wan W."/>
            <person name="Jiang M."/>
        </authorList>
    </citation>
    <scope>NUCLEOTIDE SEQUENCE [LARGE SCALE GENOMIC DNA]</scope>
    <source>
        <strain evidence="2 3">U11</strain>
    </source>
</reference>
<evidence type="ECO:0000313" key="2">
    <source>
        <dbReference type="EMBL" id="KLN33332.1"/>
    </source>
</evidence>
<dbReference type="EMBL" id="JNBQ01000038">
    <property type="protein sequence ID" value="KLN33332.1"/>
    <property type="molecule type" value="Genomic_DNA"/>
</dbReference>
<accession>A0A0H2KZE6</accession>
<dbReference type="RefSeq" id="WP_047234274.1">
    <property type="nucleotide sequence ID" value="NZ_JNBQ01000038.1"/>
</dbReference>
<dbReference type="InterPro" id="IPR004360">
    <property type="entry name" value="Glyas_Fos-R_dOase_dom"/>
</dbReference>
<evidence type="ECO:0000313" key="3">
    <source>
        <dbReference type="Proteomes" id="UP000035265"/>
    </source>
</evidence>
<gene>
    <name evidence="2" type="ORF">FB00_18325</name>
</gene>
<organism evidence="2 3">
    <name type="scientific">Cellulosimicrobium funkei</name>
    <dbReference type="NCBI Taxonomy" id="264251"/>
    <lineage>
        <taxon>Bacteria</taxon>
        <taxon>Bacillati</taxon>
        <taxon>Actinomycetota</taxon>
        <taxon>Actinomycetes</taxon>
        <taxon>Micrococcales</taxon>
        <taxon>Promicromonosporaceae</taxon>
        <taxon>Cellulosimicrobium</taxon>
    </lineage>
</organism>
<keyword evidence="3" id="KW-1185">Reference proteome</keyword>
<dbReference type="AlphaFoldDB" id="A0A0H2KZE6"/>
<dbReference type="PANTHER" id="PTHR36503:SF1">
    <property type="entry name" value="BLR2520 PROTEIN"/>
    <property type="match status" value="1"/>
</dbReference>
<comment type="caution">
    <text evidence="2">The sequence shown here is derived from an EMBL/GenBank/DDBJ whole genome shotgun (WGS) entry which is preliminary data.</text>
</comment>